<evidence type="ECO:0000313" key="3">
    <source>
        <dbReference type="EMBL" id="RYO89553.1"/>
    </source>
</evidence>
<feature type="region of interest" description="Disordered" evidence="1">
    <location>
        <begin position="442"/>
        <end position="695"/>
    </location>
</feature>
<feature type="compositionally biased region" description="Basic and acidic residues" evidence="1">
    <location>
        <begin position="333"/>
        <end position="344"/>
    </location>
</feature>
<feature type="compositionally biased region" description="Polar residues" evidence="1">
    <location>
        <begin position="880"/>
        <end position="906"/>
    </location>
</feature>
<feature type="region of interest" description="Disordered" evidence="1">
    <location>
        <begin position="714"/>
        <end position="993"/>
    </location>
</feature>
<feature type="compositionally biased region" description="Acidic residues" evidence="1">
    <location>
        <begin position="596"/>
        <end position="611"/>
    </location>
</feature>
<organism evidence="3 4">
    <name type="scientific">Monosporascus cannonballus</name>
    <dbReference type="NCBI Taxonomy" id="155416"/>
    <lineage>
        <taxon>Eukaryota</taxon>
        <taxon>Fungi</taxon>
        <taxon>Dikarya</taxon>
        <taxon>Ascomycota</taxon>
        <taxon>Pezizomycotina</taxon>
        <taxon>Sordariomycetes</taxon>
        <taxon>Xylariomycetidae</taxon>
        <taxon>Xylariales</taxon>
        <taxon>Xylariales incertae sedis</taxon>
        <taxon>Monosporascus</taxon>
    </lineage>
</organism>
<dbReference type="PANTHER" id="PTHR28535:SF1">
    <property type="entry name" value="PROTEIN ZGRF1"/>
    <property type="match status" value="1"/>
</dbReference>
<proteinExistence type="predicted"/>
<dbReference type="Proteomes" id="UP000294003">
    <property type="component" value="Unassembled WGS sequence"/>
</dbReference>
<protein>
    <recommendedName>
        <fullName evidence="2">5'-3' DNA helicase ZGRF1-like N-terminal domain-containing protein</fullName>
    </recommendedName>
</protein>
<dbReference type="EMBL" id="QJNS01000071">
    <property type="protein sequence ID" value="RYO89553.1"/>
    <property type="molecule type" value="Genomic_DNA"/>
</dbReference>
<name>A0ABY0HCL5_9PEZI</name>
<evidence type="ECO:0000313" key="4">
    <source>
        <dbReference type="Proteomes" id="UP000294003"/>
    </source>
</evidence>
<feature type="compositionally biased region" description="Basic and acidic residues" evidence="1">
    <location>
        <begin position="513"/>
        <end position="536"/>
    </location>
</feature>
<feature type="compositionally biased region" description="Basic residues" evidence="1">
    <location>
        <begin position="648"/>
        <end position="658"/>
    </location>
</feature>
<dbReference type="PANTHER" id="PTHR28535">
    <property type="entry name" value="ZINC FINGER GRF-TYPE CONTAINING 1"/>
    <property type="match status" value="1"/>
</dbReference>
<dbReference type="InterPro" id="IPR052800">
    <property type="entry name" value="DNA_Repair_Helicase_ZGRF1"/>
</dbReference>
<feature type="compositionally biased region" description="Basic and acidic residues" evidence="1">
    <location>
        <begin position="794"/>
        <end position="809"/>
    </location>
</feature>
<feature type="compositionally biased region" description="Low complexity" evidence="1">
    <location>
        <begin position="129"/>
        <end position="140"/>
    </location>
</feature>
<feature type="region of interest" description="Disordered" evidence="1">
    <location>
        <begin position="271"/>
        <end position="364"/>
    </location>
</feature>
<evidence type="ECO:0000259" key="2">
    <source>
        <dbReference type="Pfam" id="PF10382"/>
    </source>
</evidence>
<feature type="compositionally biased region" description="Low complexity" evidence="1">
    <location>
        <begin position="476"/>
        <end position="485"/>
    </location>
</feature>
<dbReference type="InterPro" id="IPR018838">
    <property type="entry name" value="ZGRF1-like_N"/>
</dbReference>
<feature type="compositionally biased region" description="Basic and acidic residues" evidence="1">
    <location>
        <begin position="722"/>
        <end position="735"/>
    </location>
</feature>
<accession>A0ABY0HCL5</accession>
<feature type="domain" description="5'-3' DNA helicase ZGRF1-like N-terminal" evidence="2">
    <location>
        <begin position="20"/>
        <end position="101"/>
    </location>
</feature>
<gene>
    <name evidence="3" type="ORF">DL762_003166</name>
</gene>
<feature type="region of interest" description="Disordered" evidence="1">
    <location>
        <begin position="115"/>
        <end position="259"/>
    </location>
</feature>
<reference evidence="3 4" key="1">
    <citation type="submission" date="2018-06" db="EMBL/GenBank/DDBJ databases">
        <title>Complete Genomes of Monosporascus.</title>
        <authorList>
            <person name="Robinson A.J."/>
            <person name="Natvig D.O."/>
        </authorList>
    </citation>
    <scope>NUCLEOTIDE SEQUENCE [LARGE SCALE GENOMIC DNA]</scope>
    <source>
        <strain evidence="3 4">CBS 609.92</strain>
    </source>
</reference>
<dbReference type="Pfam" id="PF10382">
    <property type="entry name" value="ZGRF1-like_N"/>
    <property type="match status" value="1"/>
</dbReference>
<feature type="compositionally biased region" description="Low complexity" evidence="1">
    <location>
        <begin position="838"/>
        <end position="850"/>
    </location>
</feature>
<sequence>MQSSAATSTGLQTASSIAVVLEFVCLFTHDLRRKQKRWQDGRLKYHTFNKRVMVYDERGNFVGDTHWREDFEFGDGEELELERGGTIVQVAECTGSRDQDLSELIDKRAQERIQRQSAALARRHPTLEPAAPQSPLAAAATVSPHSQLRHRPLHHLIGAPTGHHGRAHIPPESPYEQRRQQLEASPQDDTNRPAKRRKREPSPPSKSGYAQSLFGATLTLSGRPMSSAPLRHKPAKLASAQQGDSCPTSSDQSNRDSNTVSALLAPRAAAPLPRGASVRPNLLSSVLQRPPASPPRRRPEPPRSSSPILIEESPERDRHPGTTDTAAPTLSKPSKDCRGSDGKKRTPLQTVPVNENQAPFDSADRWSNKHTAKRLLLNDRPLISVVRRDEEQEQPLEARQSVMCGDTINGKISYLDQIPSEALASRSLPKIPIVDETAREDLGAQVPAEKPRTELRIKPRKKPGLLMLSETTAGTKSSLKSRSSSARNILDDSSIPSDAFGDTDNSRSKSKHRASEDSGNREKPRQNRPNRNRETVPPEVLQMEEVIYIDDGLPEAPKKDHPGCDLSERGSKSRERASKRRRRGRMAVVSSPLHETDDENMIEDLDEDLFETMETTPPRRVSRKKRLEVPSHEDQDTPQLDISSSPVARKRRSRRTRKPGAANTDDVLAEKTNTSRHEARDEEESDLSEEVTAPRLTKIKKSIRSRELIGFVFDHENDEEGGGGREIEVPAEDRPNPSPTSQRNPATMYPPVATDVVEPQMPVAAEPLRETAQPDVNPDSIAHAISEDTDPEQLPEKINEQLGYGEKHQRPVSYPQAVAAGSRDAKESRDAPEPQLPLPLAAPQNPNSPQGNTSESGPSAQPPVTAEVGPAGPQLPIVSSPPQQQDNPGNYRPNLSTAALQSTTEVAETKISKPIAARRITNPATRGRKAARPGDAAGQLPRCPLPSEMTSTSFTKPLNPKKSVKPGNQGNGTAKPLLGFVRANGGPWSREAFDLFEFKRPT</sequence>
<evidence type="ECO:0000256" key="1">
    <source>
        <dbReference type="SAM" id="MobiDB-lite"/>
    </source>
</evidence>
<feature type="compositionally biased region" description="Basic and acidic residues" evidence="1">
    <location>
        <begin position="823"/>
        <end position="832"/>
    </location>
</feature>
<keyword evidence="4" id="KW-1185">Reference proteome</keyword>
<feature type="compositionally biased region" description="Basic and acidic residues" evidence="1">
    <location>
        <begin position="556"/>
        <end position="576"/>
    </location>
</feature>
<feature type="compositionally biased region" description="Polar residues" evidence="1">
    <location>
        <begin position="239"/>
        <end position="259"/>
    </location>
</feature>
<feature type="compositionally biased region" description="Polar residues" evidence="1">
    <location>
        <begin position="347"/>
        <end position="359"/>
    </location>
</feature>
<comment type="caution">
    <text evidence="3">The sequence shown here is derived from an EMBL/GenBank/DDBJ whole genome shotgun (WGS) entry which is preliminary data.</text>
</comment>
<feature type="compositionally biased region" description="Polar residues" evidence="1">
    <location>
        <begin position="322"/>
        <end position="332"/>
    </location>
</feature>